<protein>
    <submittedName>
        <fullName evidence="1">Uncharacterized protein</fullName>
    </submittedName>
</protein>
<comment type="caution">
    <text evidence="1">The sequence shown here is derived from an EMBL/GenBank/DDBJ whole genome shotgun (WGS) entry which is preliminary data.</text>
</comment>
<keyword evidence="2" id="KW-1185">Reference proteome</keyword>
<evidence type="ECO:0000313" key="2">
    <source>
        <dbReference type="Proteomes" id="UP001055879"/>
    </source>
</evidence>
<name>A0ACB9FJ20_ARCLA</name>
<reference evidence="2" key="1">
    <citation type="journal article" date="2022" name="Mol. Ecol. Resour.">
        <title>The genomes of chicory, endive, great burdock and yacon provide insights into Asteraceae palaeo-polyploidization history and plant inulin production.</title>
        <authorList>
            <person name="Fan W."/>
            <person name="Wang S."/>
            <person name="Wang H."/>
            <person name="Wang A."/>
            <person name="Jiang F."/>
            <person name="Liu H."/>
            <person name="Zhao H."/>
            <person name="Xu D."/>
            <person name="Zhang Y."/>
        </authorList>
    </citation>
    <scope>NUCLEOTIDE SEQUENCE [LARGE SCALE GENOMIC DNA]</scope>
    <source>
        <strain evidence="2">cv. Niubang</strain>
    </source>
</reference>
<gene>
    <name evidence="1" type="ORF">L6452_02516</name>
</gene>
<evidence type="ECO:0000313" key="1">
    <source>
        <dbReference type="EMBL" id="KAI3771353.1"/>
    </source>
</evidence>
<dbReference type="EMBL" id="CM042047">
    <property type="protein sequence ID" value="KAI3771353.1"/>
    <property type="molecule type" value="Genomic_DNA"/>
</dbReference>
<reference evidence="1 2" key="2">
    <citation type="journal article" date="2022" name="Mol. Ecol. Resour.">
        <title>The genomes of chicory, endive, great burdock and yacon provide insights into Asteraceae paleo-polyploidization history and plant inulin production.</title>
        <authorList>
            <person name="Fan W."/>
            <person name="Wang S."/>
            <person name="Wang H."/>
            <person name="Wang A."/>
            <person name="Jiang F."/>
            <person name="Liu H."/>
            <person name="Zhao H."/>
            <person name="Xu D."/>
            <person name="Zhang Y."/>
        </authorList>
    </citation>
    <scope>NUCLEOTIDE SEQUENCE [LARGE SCALE GENOMIC DNA]</scope>
    <source>
        <strain evidence="2">cv. Niubang</strain>
    </source>
</reference>
<proteinExistence type="predicted"/>
<sequence length="90" mass="9748">MCEFHTSRTQRYAKSTPRLFQKSYSMRVLAKLMRKIQILRVLRGIKDGGDDDGKCGVATGLSEGGAIAMRLSEVGGVAVRLSEVGGGRCD</sequence>
<dbReference type="Proteomes" id="UP001055879">
    <property type="component" value="Linkage Group LG01"/>
</dbReference>
<accession>A0ACB9FJ20</accession>
<organism evidence="1 2">
    <name type="scientific">Arctium lappa</name>
    <name type="common">Greater burdock</name>
    <name type="synonym">Lappa major</name>
    <dbReference type="NCBI Taxonomy" id="4217"/>
    <lineage>
        <taxon>Eukaryota</taxon>
        <taxon>Viridiplantae</taxon>
        <taxon>Streptophyta</taxon>
        <taxon>Embryophyta</taxon>
        <taxon>Tracheophyta</taxon>
        <taxon>Spermatophyta</taxon>
        <taxon>Magnoliopsida</taxon>
        <taxon>eudicotyledons</taxon>
        <taxon>Gunneridae</taxon>
        <taxon>Pentapetalae</taxon>
        <taxon>asterids</taxon>
        <taxon>campanulids</taxon>
        <taxon>Asterales</taxon>
        <taxon>Asteraceae</taxon>
        <taxon>Carduoideae</taxon>
        <taxon>Cardueae</taxon>
        <taxon>Arctiinae</taxon>
        <taxon>Arctium</taxon>
    </lineage>
</organism>